<accession>T1GTQ0</accession>
<dbReference type="EMBL" id="CAQQ02165333">
    <property type="status" value="NOT_ANNOTATED_CDS"/>
    <property type="molecule type" value="Genomic_DNA"/>
</dbReference>
<name>T1GTQ0_MEGSC</name>
<organism evidence="1 2">
    <name type="scientific">Megaselia scalaris</name>
    <name type="common">Humpbacked fly</name>
    <name type="synonym">Phora scalaris</name>
    <dbReference type="NCBI Taxonomy" id="36166"/>
    <lineage>
        <taxon>Eukaryota</taxon>
        <taxon>Metazoa</taxon>
        <taxon>Ecdysozoa</taxon>
        <taxon>Arthropoda</taxon>
        <taxon>Hexapoda</taxon>
        <taxon>Insecta</taxon>
        <taxon>Pterygota</taxon>
        <taxon>Neoptera</taxon>
        <taxon>Endopterygota</taxon>
        <taxon>Diptera</taxon>
        <taxon>Brachycera</taxon>
        <taxon>Muscomorpha</taxon>
        <taxon>Platypezoidea</taxon>
        <taxon>Phoridae</taxon>
        <taxon>Megaseliini</taxon>
        <taxon>Megaselia</taxon>
    </lineage>
</organism>
<dbReference type="AlphaFoldDB" id="T1GTQ0"/>
<dbReference type="EnsemblMetazoa" id="MESCA007089-RA">
    <property type="protein sequence ID" value="MESCA007089-PA"/>
    <property type="gene ID" value="MESCA007089"/>
</dbReference>
<reference evidence="1" key="2">
    <citation type="submission" date="2015-06" db="UniProtKB">
        <authorList>
            <consortium name="EnsemblMetazoa"/>
        </authorList>
    </citation>
    <scope>IDENTIFICATION</scope>
</reference>
<protein>
    <submittedName>
        <fullName evidence="1">Uncharacterized protein</fullName>
    </submittedName>
</protein>
<proteinExistence type="predicted"/>
<reference evidence="2" key="1">
    <citation type="submission" date="2013-02" db="EMBL/GenBank/DDBJ databases">
        <authorList>
            <person name="Hughes D."/>
        </authorList>
    </citation>
    <scope>NUCLEOTIDE SEQUENCE</scope>
    <source>
        <strain>Durham</strain>
        <strain evidence="2">NC isolate 2 -- Noor lab</strain>
    </source>
</reference>
<dbReference type="Proteomes" id="UP000015102">
    <property type="component" value="Unassembled WGS sequence"/>
</dbReference>
<dbReference type="EMBL" id="CAQQ02165334">
    <property type="status" value="NOT_ANNOTATED_CDS"/>
    <property type="molecule type" value="Genomic_DNA"/>
</dbReference>
<evidence type="ECO:0000313" key="1">
    <source>
        <dbReference type="EnsemblMetazoa" id="MESCA007089-PA"/>
    </source>
</evidence>
<sequence>MQLIEDQMYTKFGLGLNKYTIHKELDKDLKKKKLVTQPCALSSILSFGTFAFAFNTNLCYCIRPLVTMAIQEATGKNITMIMPFSV</sequence>
<keyword evidence="2" id="KW-1185">Reference proteome</keyword>
<dbReference type="HOGENOM" id="CLU_2500494_0_0_1"/>
<evidence type="ECO:0000313" key="2">
    <source>
        <dbReference type="Proteomes" id="UP000015102"/>
    </source>
</evidence>